<keyword evidence="3" id="KW-1185">Reference proteome</keyword>
<sequence>RFKELVEEKFFPIAVRDQKEMEFLRLQQGTMTLVEYERKFEELSRFAPHLVDTKEKRARRFERGFNLIFMT</sequence>
<gene>
    <name evidence="2" type="ORF">OLEA9_A076504</name>
</gene>
<protein>
    <recommendedName>
        <fullName evidence="1">Retrotransposon gag domain-containing protein</fullName>
    </recommendedName>
</protein>
<dbReference type="Proteomes" id="UP000594638">
    <property type="component" value="Unassembled WGS sequence"/>
</dbReference>
<dbReference type="EMBL" id="CACTIH010000305">
    <property type="protein sequence ID" value="CAA2959117.1"/>
    <property type="molecule type" value="Genomic_DNA"/>
</dbReference>
<evidence type="ECO:0000259" key="1">
    <source>
        <dbReference type="Pfam" id="PF03732"/>
    </source>
</evidence>
<accession>A0A8S0PZM1</accession>
<dbReference type="AlphaFoldDB" id="A0A8S0PZM1"/>
<feature type="domain" description="Retrotransposon gag" evidence="1">
    <location>
        <begin position="2"/>
        <end position="66"/>
    </location>
</feature>
<dbReference type="InterPro" id="IPR005162">
    <property type="entry name" value="Retrotrans_gag_dom"/>
</dbReference>
<feature type="non-terminal residue" evidence="2">
    <location>
        <position position="1"/>
    </location>
</feature>
<dbReference type="Pfam" id="PF03732">
    <property type="entry name" value="Retrotrans_gag"/>
    <property type="match status" value="1"/>
</dbReference>
<dbReference type="OrthoDB" id="913391at2759"/>
<organism evidence="2 3">
    <name type="scientific">Olea europaea subsp. europaea</name>
    <dbReference type="NCBI Taxonomy" id="158383"/>
    <lineage>
        <taxon>Eukaryota</taxon>
        <taxon>Viridiplantae</taxon>
        <taxon>Streptophyta</taxon>
        <taxon>Embryophyta</taxon>
        <taxon>Tracheophyta</taxon>
        <taxon>Spermatophyta</taxon>
        <taxon>Magnoliopsida</taxon>
        <taxon>eudicotyledons</taxon>
        <taxon>Gunneridae</taxon>
        <taxon>Pentapetalae</taxon>
        <taxon>asterids</taxon>
        <taxon>lamiids</taxon>
        <taxon>Lamiales</taxon>
        <taxon>Oleaceae</taxon>
        <taxon>Oleeae</taxon>
        <taxon>Olea</taxon>
    </lineage>
</organism>
<reference evidence="2 3" key="1">
    <citation type="submission" date="2019-12" db="EMBL/GenBank/DDBJ databases">
        <authorList>
            <person name="Alioto T."/>
            <person name="Alioto T."/>
            <person name="Gomez Garrido J."/>
        </authorList>
    </citation>
    <scope>NUCLEOTIDE SEQUENCE [LARGE SCALE GENOMIC DNA]</scope>
</reference>
<proteinExistence type="predicted"/>
<dbReference type="Gramene" id="OE9A076504T1">
    <property type="protein sequence ID" value="OE9A076504C1"/>
    <property type="gene ID" value="OE9A076504"/>
</dbReference>
<comment type="caution">
    <text evidence="2">The sequence shown here is derived from an EMBL/GenBank/DDBJ whole genome shotgun (WGS) entry which is preliminary data.</text>
</comment>
<feature type="non-terminal residue" evidence="2">
    <location>
        <position position="71"/>
    </location>
</feature>
<name>A0A8S0PZM1_OLEEU</name>
<evidence type="ECO:0000313" key="2">
    <source>
        <dbReference type="EMBL" id="CAA2959117.1"/>
    </source>
</evidence>
<evidence type="ECO:0000313" key="3">
    <source>
        <dbReference type="Proteomes" id="UP000594638"/>
    </source>
</evidence>